<keyword evidence="6" id="KW-0862">Zinc</keyword>
<evidence type="ECO:0000259" key="10">
    <source>
        <dbReference type="PROSITE" id="PS51837"/>
    </source>
</evidence>
<dbReference type="GO" id="GO:0005765">
    <property type="term" value="C:lysosomal membrane"/>
    <property type="evidence" value="ECO:0007669"/>
    <property type="project" value="UniProtKB-SubCell"/>
</dbReference>
<dbReference type="PANTHER" id="PTHR23292">
    <property type="entry name" value="LIPOPOLYSACCHARIDE-INDUCED TUMOR NECROSIS FACTOR-ALPHA FACTOR"/>
    <property type="match status" value="1"/>
</dbReference>
<evidence type="ECO:0000256" key="2">
    <source>
        <dbReference type="ARBA" id="ARBA00004414"/>
    </source>
</evidence>
<evidence type="ECO:0000256" key="6">
    <source>
        <dbReference type="ARBA" id="ARBA00022833"/>
    </source>
</evidence>
<feature type="compositionally biased region" description="Gly residues" evidence="8">
    <location>
        <begin position="1"/>
        <end position="11"/>
    </location>
</feature>
<sequence>MQKGQQYGGEIGPQDTPAPPYQPPAYGFQGAAQPGMYPQTPQYGMAQPINTTGFPQPGMSTQVPQYIVTQQPANSPNVNQVVVIQQQMPKDAPAQMKCPYCQIEVVTQVHHKPGLLTWTICGVLGILLIWPCCLIPFCVPSCQDVEHRCCNCQKVIHIHKAM</sequence>
<evidence type="ECO:0000313" key="11">
    <source>
        <dbReference type="EMBL" id="KAL1005470.1"/>
    </source>
</evidence>
<dbReference type="EMBL" id="JAGEUA010000002">
    <property type="protein sequence ID" value="KAL1005470.1"/>
    <property type="molecule type" value="Genomic_DNA"/>
</dbReference>
<dbReference type="PANTHER" id="PTHR23292:SF45">
    <property type="entry name" value="LIPOPOLYSACCHARIDE-INDUCED TUMOR NECROSIS FACTOR-ALPHA FACTOR HOMOLOG"/>
    <property type="match status" value="1"/>
</dbReference>
<gene>
    <name evidence="11" type="ORF">UPYG_G00059570</name>
</gene>
<dbReference type="GO" id="GO:0031902">
    <property type="term" value="C:late endosome membrane"/>
    <property type="evidence" value="ECO:0007669"/>
    <property type="project" value="UniProtKB-SubCell"/>
</dbReference>
<name>A0ABD0XP12_UMBPY</name>
<feature type="domain" description="LITAF" evidence="10">
    <location>
        <begin position="78"/>
        <end position="161"/>
    </location>
</feature>
<organism evidence="11 12">
    <name type="scientific">Umbra pygmaea</name>
    <name type="common">Eastern mudminnow</name>
    <dbReference type="NCBI Taxonomy" id="75934"/>
    <lineage>
        <taxon>Eukaryota</taxon>
        <taxon>Metazoa</taxon>
        <taxon>Chordata</taxon>
        <taxon>Craniata</taxon>
        <taxon>Vertebrata</taxon>
        <taxon>Euteleostomi</taxon>
        <taxon>Actinopterygii</taxon>
        <taxon>Neopterygii</taxon>
        <taxon>Teleostei</taxon>
        <taxon>Protacanthopterygii</taxon>
        <taxon>Esociformes</taxon>
        <taxon>Umbridae</taxon>
        <taxon>Umbra</taxon>
    </lineage>
</organism>
<keyword evidence="12" id="KW-1185">Reference proteome</keyword>
<keyword evidence="9" id="KW-0812">Transmembrane</keyword>
<dbReference type="GO" id="GO:0046872">
    <property type="term" value="F:metal ion binding"/>
    <property type="evidence" value="ECO:0007669"/>
    <property type="project" value="UniProtKB-KW"/>
</dbReference>
<dbReference type="InterPro" id="IPR037519">
    <property type="entry name" value="LITAF_fam"/>
</dbReference>
<dbReference type="AlphaFoldDB" id="A0ABD0XP12"/>
<keyword evidence="5" id="KW-0479">Metal-binding</keyword>
<evidence type="ECO:0000313" key="12">
    <source>
        <dbReference type="Proteomes" id="UP001557470"/>
    </source>
</evidence>
<comment type="similarity">
    <text evidence="4">Belongs to the CDIP1/LITAF family.</text>
</comment>
<evidence type="ECO:0000256" key="1">
    <source>
        <dbReference type="ARBA" id="ARBA00004125"/>
    </source>
</evidence>
<evidence type="ECO:0000256" key="7">
    <source>
        <dbReference type="ARBA" id="ARBA00023136"/>
    </source>
</evidence>
<keyword evidence="9" id="KW-1133">Transmembrane helix</keyword>
<evidence type="ECO:0000256" key="5">
    <source>
        <dbReference type="ARBA" id="ARBA00022723"/>
    </source>
</evidence>
<feature type="region of interest" description="Disordered" evidence="8">
    <location>
        <begin position="1"/>
        <end position="30"/>
    </location>
</feature>
<reference evidence="11 12" key="1">
    <citation type="submission" date="2024-06" db="EMBL/GenBank/DDBJ databases">
        <authorList>
            <person name="Pan Q."/>
            <person name="Wen M."/>
            <person name="Jouanno E."/>
            <person name="Zahm M."/>
            <person name="Klopp C."/>
            <person name="Cabau C."/>
            <person name="Louis A."/>
            <person name="Berthelot C."/>
            <person name="Parey E."/>
            <person name="Roest Crollius H."/>
            <person name="Montfort J."/>
            <person name="Robinson-Rechavi M."/>
            <person name="Bouchez O."/>
            <person name="Lampietro C."/>
            <person name="Lopez Roques C."/>
            <person name="Donnadieu C."/>
            <person name="Postlethwait J."/>
            <person name="Bobe J."/>
            <person name="Verreycken H."/>
            <person name="Guiguen Y."/>
        </authorList>
    </citation>
    <scope>NUCLEOTIDE SEQUENCE [LARGE SCALE GENOMIC DNA]</scope>
    <source>
        <strain evidence="11">Up_M1</strain>
        <tissue evidence="11">Testis</tissue>
    </source>
</reference>
<dbReference type="Pfam" id="PF10601">
    <property type="entry name" value="zf-LITAF-like"/>
    <property type="match status" value="1"/>
</dbReference>
<comment type="caution">
    <text evidence="11">The sequence shown here is derived from an EMBL/GenBank/DDBJ whole genome shotgun (WGS) entry which is preliminary data.</text>
</comment>
<dbReference type="SMART" id="SM00714">
    <property type="entry name" value="LITAF"/>
    <property type="match status" value="1"/>
</dbReference>
<evidence type="ECO:0000256" key="8">
    <source>
        <dbReference type="SAM" id="MobiDB-lite"/>
    </source>
</evidence>
<proteinExistence type="inferred from homology"/>
<evidence type="ECO:0000256" key="4">
    <source>
        <dbReference type="ARBA" id="ARBA00005975"/>
    </source>
</evidence>
<comment type="subcellular location">
    <subcellularLocation>
        <location evidence="1">Endosome membrane</location>
        <topology evidence="1">Peripheral membrane protein</topology>
        <orientation evidence="1">Cytoplasmic side</orientation>
    </subcellularLocation>
    <subcellularLocation>
        <location evidence="2">Late endosome membrane</location>
    </subcellularLocation>
    <subcellularLocation>
        <location evidence="3">Lysosome membrane</location>
        <topology evidence="3">Peripheral membrane protein</topology>
        <orientation evidence="3">Cytoplasmic side</orientation>
    </subcellularLocation>
</comment>
<accession>A0ABD0XP12</accession>
<keyword evidence="7 9" id="KW-0472">Membrane</keyword>
<evidence type="ECO:0000256" key="3">
    <source>
        <dbReference type="ARBA" id="ARBA00004630"/>
    </source>
</evidence>
<dbReference type="InterPro" id="IPR006629">
    <property type="entry name" value="LITAF"/>
</dbReference>
<evidence type="ECO:0000256" key="9">
    <source>
        <dbReference type="SAM" id="Phobius"/>
    </source>
</evidence>
<feature type="transmembrane region" description="Helical" evidence="9">
    <location>
        <begin position="115"/>
        <end position="137"/>
    </location>
</feature>
<dbReference type="PROSITE" id="PS51837">
    <property type="entry name" value="LITAF"/>
    <property type="match status" value="1"/>
</dbReference>
<dbReference type="Proteomes" id="UP001557470">
    <property type="component" value="Unassembled WGS sequence"/>
</dbReference>
<protein>
    <recommendedName>
        <fullName evidence="10">LITAF domain-containing protein</fullName>
    </recommendedName>
</protein>